<dbReference type="InterPro" id="IPR007936">
    <property type="entry name" value="VapE-like_dom"/>
</dbReference>
<dbReference type="Pfam" id="PF05272">
    <property type="entry name" value="VapE-like_dom"/>
    <property type="match status" value="1"/>
</dbReference>
<dbReference type="Proteomes" id="UP000588186">
    <property type="component" value="Unassembled WGS sequence"/>
</dbReference>
<accession>A0A6V7R6C6</accession>
<organism evidence="2 3">
    <name type="scientific">Phocicoccus pinnipedialis</name>
    <dbReference type="NCBI Taxonomy" id="110845"/>
    <lineage>
        <taxon>Bacteria</taxon>
        <taxon>Bacillati</taxon>
        <taxon>Bacillota</taxon>
        <taxon>Bacilli</taxon>
        <taxon>Bacillales</taxon>
        <taxon>Salinicoccaceae</taxon>
        <taxon>Phocicoccus</taxon>
    </lineage>
</organism>
<dbReference type="PANTHER" id="PTHR34985:SF1">
    <property type="entry name" value="SLR0554 PROTEIN"/>
    <property type="match status" value="1"/>
</dbReference>
<evidence type="ECO:0000313" key="3">
    <source>
        <dbReference type="Proteomes" id="UP000588186"/>
    </source>
</evidence>
<gene>
    <name evidence="2" type="ORF">JEOPIN946_00570</name>
</gene>
<sequence length="456" mass="54061">MFKDNYNTNYGVIKNKLFKDKNDKINSSVENLKIIFSEDYNLVDLFGIDERTDSLILLKSPPWKTNKRDIEKVFDPRKDIGMIHMYLNDKYGFDNRSKLSDFISIVATRNYVHPIKIYLDNLKWDGIERIETLFIDYIHALDNWFNRTVTRKTLIGAVAKIYQPGHSHDTTIILSGKQGCGKSLILKKLGKDWFNDSMENFKGDETYFKMAKSWIIELSELTAYNNSDIGRIKQVLTSTTDTFRNKYAGESSAHIRDCIFFGTTNDDTFLKDETGNRRFIPMKVGLKTESELNIHNLTDEIVDQIWAEAKHYYMNKETNHLTQIEKDYLYELQKEFKTIDEMEEEIAKFIIKKIPLNWDYISIEEKREFIKEYDDNDEQDKFLVDREKVCAREIREVLFKDDRVENINLTSKINLKLKKLLDKDQTEKINYKKYYGQQRGFYINSSMIYKLKKKFS</sequence>
<protein>
    <recommendedName>
        <fullName evidence="1">Virulence-associated protein E-like domain-containing protein</fullName>
    </recommendedName>
</protein>
<dbReference type="RefSeq" id="WP_186076678.1">
    <property type="nucleotide sequence ID" value="NZ_CAJEWB010000005.1"/>
</dbReference>
<dbReference type="SUPFAM" id="SSF52540">
    <property type="entry name" value="P-loop containing nucleoside triphosphate hydrolases"/>
    <property type="match status" value="1"/>
</dbReference>
<dbReference type="AlphaFoldDB" id="A0A6V7R6C6"/>
<evidence type="ECO:0000313" key="2">
    <source>
        <dbReference type="EMBL" id="CAD2072575.1"/>
    </source>
</evidence>
<dbReference type="PANTHER" id="PTHR34985">
    <property type="entry name" value="SLR0554 PROTEIN"/>
    <property type="match status" value="1"/>
</dbReference>
<dbReference type="EMBL" id="CAJEWB010000005">
    <property type="protein sequence ID" value="CAD2072575.1"/>
    <property type="molecule type" value="Genomic_DNA"/>
</dbReference>
<reference evidence="2 3" key="1">
    <citation type="submission" date="2020-07" db="EMBL/GenBank/DDBJ databases">
        <authorList>
            <person name="Criscuolo A."/>
        </authorList>
    </citation>
    <scope>NUCLEOTIDE SEQUENCE [LARGE SCALE GENOMIC DNA]</scope>
    <source>
        <strain evidence="2">CIP107946</strain>
    </source>
</reference>
<comment type="caution">
    <text evidence="2">The sequence shown here is derived from an EMBL/GenBank/DDBJ whole genome shotgun (WGS) entry which is preliminary data.</text>
</comment>
<name>A0A6V7R6C6_9BACL</name>
<evidence type="ECO:0000259" key="1">
    <source>
        <dbReference type="Pfam" id="PF05272"/>
    </source>
</evidence>
<keyword evidence="3" id="KW-1185">Reference proteome</keyword>
<dbReference type="InterPro" id="IPR027417">
    <property type="entry name" value="P-loop_NTPase"/>
</dbReference>
<feature type="domain" description="Virulence-associated protein E-like" evidence="1">
    <location>
        <begin position="119"/>
        <end position="337"/>
    </location>
</feature>
<proteinExistence type="predicted"/>